<evidence type="ECO:0008006" key="5">
    <source>
        <dbReference type="Google" id="ProtNLM"/>
    </source>
</evidence>
<gene>
    <name evidence="3" type="ORF">H9808_02915</name>
</gene>
<evidence type="ECO:0000313" key="4">
    <source>
        <dbReference type="Proteomes" id="UP000824106"/>
    </source>
</evidence>
<keyword evidence="2" id="KW-0732">Signal</keyword>
<proteinExistence type="predicted"/>
<protein>
    <recommendedName>
        <fullName evidence="5">Lipoprotein</fullName>
    </recommendedName>
</protein>
<evidence type="ECO:0000256" key="2">
    <source>
        <dbReference type="SAM" id="SignalP"/>
    </source>
</evidence>
<feature type="region of interest" description="Disordered" evidence="1">
    <location>
        <begin position="20"/>
        <end position="66"/>
    </location>
</feature>
<feature type="chain" id="PRO_5038570220" description="Lipoprotein" evidence="2">
    <location>
        <begin position="22"/>
        <end position="177"/>
    </location>
</feature>
<organism evidence="3 4">
    <name type="scientific">Candidatus Atopostipes pullistercoris</name>
    <dbReference type="NCBI Taxonomy" id="2838467"/>
    <lineage>
        <taxon>Bacteria</taxon>
        <taxon>Bacillati</taxon>
        <taxon>Bacillota</taxon>
        <taxon>Bacilli</taxon>
        <taxon>Lactobacillales</taxon>
        <taxon>Carnobacteriaceae</taxon>
        <taxon>Atopostipes</taxon>
    </lineage>
</organism>
<feature type="signal peptide" evidence="2">
    <location>
        <begin position="1"/>
        <end position="21"/>
    </location>
</feature>
<evidence type="ECO:0000256" key="1">
    <source>
        <dbReference type="SAM" id="MobiDB-lite"/>
    </source>
</evidence>
<feature type="compositionally biased region" description="Acidic residues" evidence="1">
    <location>
        <begin position="23"/>
        <end position="46"/>
    </location>
</feature>
<name>A0A9D2JY00_9LACT</name>
<dbReference type="EMBL" id="DXAZ01000040">
    <property type="protein sequence ID" value="HIZ70703.1"/>
    <property type="molecule type" value="Genomic_DNA"/>
</dbReference>
<dbReference type="Proteomes" id="UP000824106">
    <property type="component" value="Unassembled WGS sequence"/>
</dbReference>
<dbReference type="PROSITE" id="PS51257">
    <property type="entry name" value="PROKAR_LIPOPROTEIN"/>
    <property type="match status" value="1"/>
</dbReference>
<comment type="caution">
    <text evidence="3">The sequence shown here is derived from an EMBL/GenBank/DDBJ whole genome shotgun (WGS) entry which is preliminary data.</text>
</comment>
<evidence type="ECO:0000313" key="3">
    <source>
        <dbReference type="EMBL" id="HIZ70703.1"/>
    </source>
</evidence>
<reference evidence="3" key="1">
    <citation type="journal article" date="2021" name="PeerJ">
        <title>Extensive microbial diversity within the chicken gut microbiome revealed by metagenomics and culture.</title>
        <authorList>
            <person name="Gilroy R."/>
            <person name="Ravi A."/>
            <person name="Getino M."/>
            <person name="Pursley I."/>
            <person name="Horton D.L."/>
            <person name="Alikhan N.F."/>
            <person name="Baker D."/>
            <person name="Gharbi K."/>
            <person name="Hall N."/>
            <person name="Watson M."/>
            <person name="Adriaenssens E.M."/>
            <person name="Foster-Nyarko E."/>
            <person name="Jarju S."/>
            <person name="Secka A."/>
            <person name="Antonio M."/>
            <person name="Oren A."/>
            <person name="Chaudhuri R.R."/>
            <person name="La Ragione R."/>
            <person name="Hildebrand F."/>
            <person name="Pallen M.J."/>
        </authorList>
    </citation>
    <scope>NUCLEOTIDE SEQUENCE</scope>
    <source>
        <strain evidence="3">CHK169-4300</strain>
    </source>
</reference>
<sequence length="177" mass="19001">MSYKKLLSLLAVSTLALGACGADDTEEPDTEDTEQTEQADPEEETADSSSQDLINQAKDDSGEAFPEYGLEVVGTWTTEGYEVGYAPGEAATVPVNIISEAEEYNAYLLEDGVISEVVSDTPEIEFTVDSPSADAEYVVGVSPEDLGEAGDEINEEDFVRSEKISLVEAEPEEDAEE</sequence>
<reference evidence="3" key="2">
    <citation type="submission" date="2021-04" db="EMBL/GenBank/DDBJ databases">
        <authorList>
            <person name="Gilroy R."/>
        </authorList>
    </citation>
    <scope>NUCLEOTIDE SEQUENCE</scope>
    <source>
        <strain evidence="3">CHK169-4300</strain>
    </source>
</reference>
<accession>A0A9D2JY00</accession>
<dbReference type="AlphaFoldDB" id="A0A9D2JY00"/>